<evidence type="ECO:0000313" key="2">
    <source>
        <dbReference type="Proteomes" id="UP000297465"/>
    </source>
</evidence>
<gene>
    <name evidence="1" type="ORF">EHQ31_09160</name>
</gene>
<proteinExistence type="predicted"/>
<organism evidence="1 2">
    <name type="scientific">Leptospira montravelensis</name>
    <dbReference type="NCBI Taxonomy" id="2484961"/>
    <lineage>
        <taxon>Bacteria</taxon>
        <taxon>Pseudomonadati</taxon>
        <taxon>Spirochaetota</taxon>
        <taxon>Spirochaetia</taxon>
        <taxon>Leptospirales</taxon>
        <taxon>Leptospiraceae</taxon>
        <taxon>Leptospira</taxon>
    </lineage>
</organism>
<reference evidence="2" key="1">
    <citation type="journal article" date="2019" name="PLoS Negl. Trop. Dis.">
        <title>Revisiting the worldwide diversity of Leptospira species in the environment.</title>
        <authorList>
            <person name="Vincent A.T."/>
            <person name="Schiettekatte O."/>
            <person name="Bourhy P."/>
            <person name="Veyrier F.J."/>
            <person name="Picardeau M."/>
        </authorList>
    </citation>
    <scope>NUCLEOTIDE SEQUENCE [LARGE SCALE GENOMIC DNA]</scope>
    <source>
        <strain evidence="2">201800278</strain>
    </source>
</reference>
<protein>
    <recommendedName>
        <fullName evidence="3">Lipoprotein</fullName>
    </recommendedName>
</protein>
<name>A0ABY2LRV6_9LEPT</name>
<keyword evidence="2" id="KW-1185">Reference proteome</keyword>
<accession>A0ABY2LRV6</accession>
<evidence type="ECO:0008006" key="3">
    <source>
        <dbReference type="Google" id="ProtNLM"/>
    </source>
</evidence>
<sequence length="125" mass="14239">MKRKFVIGFILIFLAYLGCKSSAFGFCTSAEKFVERVSVPPCHQTTDSKEDSTNSCECPITHEELLSSSGTDFSIWKQIKFLAWSGNGFSVLKPQFLQNSFTTRLISDQRHFPIYFPTKTIRLLI</sequence>
<dbReference type="EMBL" id="RQFO01000011">
    <property type="protein sequence ID" value="TGL02834.1"/>
    <property type="molecule type" value="Genomic_DNA"/>
</dbReference>
<comment type="caution">
    <text evidence="1">The sequence shown here is derived from an EMBL/GenBank/DDBJ whole genome shotgun (WGS) entry which is preliminary data.</text>
</comment>
<dbReference type="Proteomes" id="UP000297465">
    <property type="component" value="Unassembled WGS sequence"/>
</dbReference>
<evidence type="ECO:0000313" key="1">
    <source>
        <dbReference type="EMBL" id="TGL02834.1"/>
    </source>
</evidence>